<dbReference type="InParanoid" id="D1C6Z0"/>
<dbReference type="GO" id="GO:0016887">
    <property type="term" value="F:ATP hydrolysis activity"/>
    <property type="evidence" value="ECO:0007669"/>
    <property type="project" value="InterPro"/>
</dbReference>
<evidence type="ECO:0000256" key="1">
    <source>
        <dbReference type="ARBA" id="ARBA00009771"/>
    </source>
</evidence>
<name>D1C6Z0_SPHTD</name>
<protein>
    <submittedName>
        <fullName evidence="8">Heat shock protein HslVU, ATPase subunit HslU</fullName>
    </submittedName>
</protein>
<dbReference type="AlphaFoldDB" id="D1C6Z0"/>
<feature type="region of interest" description="Disordered" evidence="5">
    <location>
        <begin position="1"/>
        <end position="21"/>
    </location>
</feature>
<keyword evidence="3" id="KW-0067">ATP-binding</keyword>
<dbReference type="InterPro" id="IPR019489">
    <property type="entry name" value="Clp_ATPase_C"/>
</dbReference>
<gene>
    <name evidence="8" type="ordered locus">Sthe_0312</name>
</gene>
<accession>D1C6Z0</accession>
<organism evidence="8 9">
    <name type="scientific">Sphaerobacter thermophilus (strain ATCC 49802 / DSM 20745 / KCCM 41009 / NCIMB 13125 / S 6022)</name>
    <dbReference type="NCBI Taxonomy" id="479434"/>
    <lineage>
        <taxon>Bacteria</taxon>
        <taxon>Pseudomonadati</taxon>
        <taxon>Thermomicrobiota</taxon>
        <taxon>Thermomicrobia</taxon>
        <taxon>Sphaerobacterales</taxon>
        <taxon>Sphaerobacterineae</taxon>
        <taxon>Sphaerobacteraceae</taxon>
        <taxon>Sphaerobacter</taxon>
    </lineage>
</organism>
<dbReference type="CDD" id="cd19498">
    <property type="entry name" value="RecA-like_HslU"/>
    <property type="match status" value="1"/>
</dbReference>
<dbReference type="FunCoup" id="D1C6Z0">
    <property type="interactions" value="61"/>
</dbReference>
<dbReference type="SUPFAM" id="SSF52540">
    <property type="entry name" value="P-loop containing nucleoside triphosphate hydrolases"/>
    <property type="match status" value="1"/>
</dbReference>
<evidence type="ECO:0000256" key="2">
    <source>
        <dbReference type="ARBA" id="ARBA00022741"/>
    </source>
</evidence>
<dbReference type="GO" id="GO:0008233">
    <property type="term" value="F:peptidase activity"/>
    <property type="evidence" value="ECO:0007669"/>
    <property type="project" value="InterPro"/>
</dbReference>
<dbReference type="Gene3D" id="3.40.50.300">
    <property type="entry name" value="P-loop containing nucleotide triphosphate hydrolases"/>
    <property type="match status" value="2"/>
</dbReference>
<dbReference type="InterPro" id="IPR003593">
    <property type="entry name" value="AAA+_ATPase"/>
</dbReference>
<evidence type="ECO:0000256" key="3">
    <source>
        <dbReference type="ARBA" id="ARBA00022840"/>
    </source>
</evidence>
<reference evidence="9" key="1">
    <citation type="submission" date="2009-11" db="EMBL/GenBank/DDBJ databases">
        <title>The complete chromosome 1 of Sphaerobacter thermophilus DSM 20745.</title>
        <authorList>
            <person name="Lucas S."/>
            <person name="Copeland A."/>
            <person name="Lapidus A."/>
            <person name="Glavina del Rio T."/>
            <person name="Dalin E."/>
            <person name="Tice H."/>
            <person name="Bruce D."/>
            <person name="Goodwin L."/>
            <person name="Pitluck S."/>
            <person name="Kyrpides N."/>
            <person name="Mavromatis K."/>
            <person name="Ivanova N."/>
            <person name="Mikhailova N."/>
            <person name="LaButti K.M."/>
            <person name="Clum A."/>
            <person name="Sun H.I."/>
            <person name="Brettin T."/>
            <person name="Detter J.C."/>
            <person name="Han C."/>
            <person name="Larimer F."/>
            <person name="Land M."/>
            <person name="Hauser L."/>
            <person name="Markowitz V."/>
            <person name="Cheng J.F."/>
            <person name="Hugenholtz P."/>
            <person name="Woyke T."/>
            <person name="Wu D."/>
            <person name="Steenblock K."/>
            <person name="Schneider S."/>
            <person name="Pukall R."/>
            <person name="Goeker M."/>
            <person name="Klenk H.P."/>
            <person name="Eisen J.A."/>
        </authorList>
    </citation>
    <scope>NUCLEOTIDE SEQUENCE [LARGE SCALE GENOMIC DNA]</scope>
    <source>
        <strain evidence="9">ATCC 49802 / DSM 20745 / S 6022</strain>
    </source>
</reference>
<evidence type="ECO:0000313" key="9">
    <source>
        <dbReference type="Proteomes" id="UP000002027"/>
    </source>
</evidence>
<dbReference type="FunFam" id="3.40.50.300:FF:000220">
    <property type="entry name" value="ATP-dependent protease ATPase subunit HslU"/>
    <property type="match status" value="1"/>
</dbReference>
<evidence type="ECO:0000259" key="7">
    <source>
        <dbReference type="SMART" id="SM01086"/>
    </source>
</evidence>
<dbReference type="HOGENOM" id="CLU_033123_0_0_0"/>
<dbReference type="Pfam" id="PF00004">
    <property type="entry name" value="AAA"/>
    <property type="match status" value="1"/>
</dbReference>
<sequence>MKPRTTDQMTHDAATRDPIGAMTPRQIVEALNRYIVGQDQAKRAVAIALRNRWRRQHLPEGLRQEVMPKNILMIGPTGVGKTEIARRVATIADAPFLKVEATKFTEVGYVGRDVETIVRDLVEVSIGMLHGQRLEAVREEASSAAIQRLADLLIEQRAANRRGRRKETPREAEAIQDPEQRRRHEANVRRRLARQRARMLDLLQKEALEDETVELETDQEFDAIIPLEFAAGMSPEELHETFSELLEGFAPRRRSRKVSVREARQILTQQEANRLVDFDSVVEEAVRRAEEHGIIFIDEIDKLINPNGDYGPDVSGEGVQRDLLPIVEGSVVNTRYGPIKTDHILFIAAGSFQTVRPSDLIPELQGRFPIRVELDHLSEDDLFAILTQPDNALTRQYQALLAAEDVELVFTEDGLREIARIAAEVNARTEDIGARRLHTIVERVLEDISFEAPDRRGERVVIDRDYVLQRVEDIAADDDLSKFIL</sequence>
<dbReference type="eggNOG" id="COG1220">
    <property type="taxonomic scope" value="Bacteria"/>
</dbReference>
<dbReference type="GO" id="GO:0009376">
    <property type="term" value="C:HslUV protease complex"/>
    <property type="evidence" value="ECO:0007669"/>
    <property type="project" value="InterPro"/>
</dbReference>
<keyword evidence="4" id="KW-0143">Chaperone</keyword>
<evidence type="ECO:0000313" key="8">
    <source>
        <dbReference type="EMBL" id="ACZ37751.1"/>
    </source>
</evidence>
<dbReference type="Proteomes" id="UP000002027">
    <property type="component" value="Chromosome 1"/>
</dbReference>
<evidence type="ECO:0000256" key="4">
    <source>
        <dbReference type="ARBA" id="ARBA00023186"/>
    </source>
</evidence>
<reference evidence="8 9" key="2">
    <citation type="journal article" date="2010" name="Stand. Genomic Sci.">
        <title>Complete genome sequence of Desulfohalobium retbaense type strain (HR(100)).</title>
        <authorList>
            <person name="Spring S."/>
            <person name="Nolan M."/>
            <person name="Lapidus A."/>
            <person name="Glavina Del Rio T."/>
            <person name="Copeland A."/>
            <person name="Tice H."/>
            <person name="Cheng J.F."/>
            <person name="Lucas S."/>
            <person name="Land M."/>
            <person name="Chen F."/>
            <person name="Bruce D."/>
            <person name="Goodwin L."/>
            <person name="Pitluck S."/>
            <person name="Ivanova N."/>
            <person name="Mavromatis K."/>
            <person name="Mikhailova N."/>
            <person name="Pati A."/>
            <person name="Chen A."/>
            <person name="Palaniappan K."/>
            <person name="Hauser L."/>
            <person name="Chang Y.J."/>
            <person name="Jeffries C.D."/>
            <person name="Munk C."/>
            <person name="Kiss H."/>
            <person name="Chain P."/>
            <person name="Han C."/>
            <person name="Brettin T."/>
            <person name="Detter J.C."/>
            <person name="Schuler E."/>
            <person name="Goker M."/>
            <person name="Rohde M."/>
            <person name="Bristow J."/>
            <person name="Eisen J.A."/>
            <person name="Markowitz V."/>
            <person name="Hugenholtz P."/>
            <person name="Kyrpides N.C."/>
            <person name="Klenk H.P."/>
        </authorList>
    </citation>
    <scope>NUCLEOTIDE SEQUENCE [LARGE SCALE GENOMIC DNA]</scope>
    <source>
        <strain evidence="9">ATCC 49802 / DSM 20745 / S 6022</strain>
    </source>
</reference>
<dbReference type="Pfam" id="PF07724">
    <property type="entry name" value="AAA_2"/>
    <property type="match status" value="1"/>
</dbReference>
<keyword evidence="8" id="KW-0346">Stress response</keyword>
<dbReference type="STRING" id="479434.Sthe_0312"/>
<dbReference type="PANTHER" id="PTHR48102">
    <property type="entry name" value="ATP-DEPENDENT CLP PROTEASE ATP-BINDING SUBUNIT CLPX-LIKE, MITOCHONDRIAL-RELATED"/>
    <property type="match status" value="1"/>
</dbReference>
<dbReference type="InterPro" id="IPR050052">
    <property type="entry name" value="ATP-dep_Clp_protease_ClpX"/>
</dbReference>
<dbReference type="KEGG" id="sti:Sthe_0312"/>
<keyword evidence="9" id="KW-1185">Reference proteome</keyword>
<feature type="region of interest" description="Disordered" evidence="5">
    <location>
        <begin position="160"/>
        <end position="187"/>
    </location>
</feature>
<dbReference type="PANTHER" id="PTHR48102:SF3">
    <property type="entry name" value="ATP-DEPENDENT PROTEASE ATPASE SUBUNIT HSLU"/>
    <property type="match status" value="1"/>
</dbReference>
<dbReference type="EMBL" id="CP001823">
    <property type="protein sequence ID" value="ACZ37751.1"/>
    <property type="molecule type" value="Genomic_DNA"/>
</dbReference>
<dbReference type="Gene3D" id="1.10.8.60">
    <property type="match status" value="1"/>
</dbReference>
<keyword evidence="2" id="KW-0547">Nucleotide-binding</keyword>
<dbReference type="InterPro" id="IPR027417">
    <property type="entry name" value="P-loop_NTPase"/>
</dbReference>
<dbReference type="SMART" id="SM01086">
    <property type="entry name" value="ClpB_D2-small"/>
    <property type="match status" value="1"/>
</dbReference>
<feature type="domain" description="AAA+ ATPase" evidence="6">
    <location>
        <begin position="67"/>
        <end position="374"/>
    </location>
</feature>
<feature type="domain" description="Clp ATPase C-terminal" evidence="7">
    <location>
        <begin position="377"/>
        <end position="468"/>
    </location>
</feature>
<dbReference type="NCBIfam" id="TIGR00390">
    <property type="entry name" value="hslU"/>
    <property type="match status" value="1"/>
</dbReference>
<dbReference type="GO" id="GO:0005524">
    <property type="term" value="F:ATP binding"/>
    <property type="evidence" value="ECO:0007669"/>
    <property type="project" value="UniProtKB-KW"/>
</dbReference>
<dbReference type="InterPro" id="IPR003959">
    <property type="entry name" value="ATPase_AAA_core"/>
</dbReference>
<dbReference type="GO" id="GO:0051603">
    <property type="term" value="P:proteolysis involved in protein catabolic process"/>
    <property type="evidence" value="ECO:0007669"/>
    <property type="project" value="TreeGrafter"/>
</dbReference>
<comment type="similarity">
    <text evidence="1">Belongs to the ClpX chaperone family. HslU subfamily.</text>
</comment>
<proteinExistence type="inferred from homology"/>
<evidence type="ECO:0000259" key="6">
    <source>
        <dbReference type="SMART" id="SM00382"/>
    </source>
</evidence>
<dbReference type="InterPro" id="IPR004491">
    <property type="entry name" value="HslU"/>
</dbReference>
<evidence type="ECO:0000256" key="5">
    <source>
        <dbReference type="SAM" id="MobiDB-lite"/>
    </source>
</evidence>
<feature type="compositionally biased region" description="Basic and acidic residues" evidence="5">
    <location>
        <begin position="166"/>
        <end position="187"/>
    </location>
</feature>
<dbReference type="NCBIfam" id="NF003544">
    <property type="entry name" value="PRK05201.1"/>
    <property type="match status" value="1"/>
</dbReference>
<dbReference type="SMART" id="SM00382">
    <property type="entry name" value="AAA"/>
    <property type="match status" value="1"/>
</dbReference>